<evidence type="ECO:0000256" key="1">
    <source>
        <dbReference type="ARBA" id="ARBA00009884"/>
    </source>
</evidence>
<feature type="region of interest" description="Disordered" evidence="2">
    <location>
        <begin position="511"/>
        <end position="536"/>
    </location>
</feature>
<feature type="compositionally biased region" description="Basic and acidic residues" evidence="2">
    <location>
        <begin position="515"/>
        <end position="529"/>
    </location>
</feature>
<comment type="similarity">
    <text evidence="1">Belongs to the STXBP/unc-18/SEC1 family.</text>
</comment>
<dbReference type="EMBL" id="MNAD01000537">
    <property type="protein sequence ID" value="OJT12039.1"/>
    <property type="molecule type" value="Genomic_DNA"/>
</dbReference>
<dbReference type="InterPro" id="IPR043127">
    <property type="entry name" value="Sec-1-like_dom3a"/>
</dbReference>
<dbReference type="InterPro" id="IPR027482">
    <property type="entry name" value="Sec1-like_dom2"/>
</dbReference>
<dbReference type="InterPro" id="IPR043154">
    <property type="entry name" value="Sec-1-like_dom1"/>
</dbReference>
<comment type="caution">
    <text evidence="4">The sequence shown here is derived from an EMBL/GenBank/DDBJ whole genome shotgun (WGS) entry which is preliminary data.</text>
</comment>
<dbReference type="Pfam" id="PF00995">
    <property type="entry name" value="Sec1"/>
    <property type="match status" value="2"/>
</dbReference>
<keyword evidence="3" id="KW-1133">Transmembrane helix</keyword>
<proteinExistence type="inferred from homology"/>
<name>A0A1M2VWQ0_TRAPU</name>
<dbReference type="PANTHER" id="PTHR11679">
    <property type="entry name" value="VESICLE PROTEIN SORTING-ASSOCIATED"/>
    <property type="match status" value="1"/>
</dbReference>
<dbReference type="OrthoDB" id="10262287at2759"/>
<organism evidence="4 5">
    <name type="scientific">Trametes pubescens</name>
    <name type="common">White-rot fungus</name>
    <dbReference type="NCBI Taxonomy" id="154538"/>
    <lineage>
        <taxon>Eukaryota</taxon>
        <taxon>Fungi</taxon>
        <taxon>Dikarya</taxon>
        <taxon>Basidiomycota</taxon>
        <taxon>Agaricomycotina</taxon>
        <taxon>Agaricomycetes</taxon>
        <taxon>Polyporales</taxon>
        <taxon>Polyporaceae</taxon>
        <taxon>Trametes</taxon>
    </lineage>
</organism>
<dbReference type="SUPFAM" id="SSF56815">
    <property type="entry name" value="Sec1/munc18-like (SM) proteins"/>
    <property type="match status" value="1"/>
</dbReference>
<protein>
    <submittedName>
        <fullName evidence="4">Vacuolar protein sorting-associated protein 33A</fullName>
    </submittedName>
</protein>
<sequence length="649" mass="69968">MAAASVPSSEAAVSKADSGNEAFLDVSVLKELARKALIDSLNSVNGAKTLVLDPTLAGPLGLVTEVALLKHHGVDKMFWLEAGPLSATSTNIVYLCRPLIRWIKIIADQIKRHARESQKHTYTLLLVPRTSTLVTRILEEEGVLGDVTISSYNLQFIPLAEDVISLENDNAFKEIWVDGDESVIYDSMQALVTLEKLHGLFPRIVGKGDYAARLASLLLKNTHQSPNAPSDNLLNAPSETMDSLIILDRRVDMISPLLTQLTYEGLVDELIGIKNSHVELPVSLVTPPAGPNPGEASASTSAPVPAANTLTKEKKRKHHLTTITDPLLAELQDLNFSAVGKKLNSVARRLDEDYKLRHQAKTVAQLRDFVGKLGGLQSEHQSLRLHTGLSEMLVPMTRTEEFNRSLEIQQSTSVGIARDLTYGYNYLPLLLSLAAPPLAVLLPNPLPPNTPAAVADSKYPYSGLRKSLRLLIEDPDPMEELENDISYVYSGFAPISVRLVQCVAQKGGVLSNPATEKDKKGAGGEDGSKRGPTAPMVQAHPIVGWKGFEDVVASIPGETVDTVQRVPGSQDGAGLPPASTLMLPRERATTTVVFFLGGVTYTEIAALRWVSRQNKGRKFLIATTGIINGNSIIDSIAGIGGTVAKEAGI</sequence>
<dbReference type="InterPro" id="IPR001619">
    <property type="entry name" value="Sec1-like"/>
</dbReference>
<dbReference type="Gene3D" id="3.40.50.1910">
    <property type="match status" value="2"/>
</dbReference>
<dbReference type="AlphaFoldDB" id="A0A1M2VWQ0"/>
<feature type="transmembrane region" description="Helical" evidence="3">
    <location>
        <begin position="592"/>
        <end position="610"/>
    </location>
</feature>
<dbReference type="Proteomes" id="UP000184267">
    <property type="component" value="Unassembled WGS sequence"/>
</dbReference>
<evidence type="ECO:0000313" key="5">
    <source>
        <dbReference type="Proteomes" id="UP000184267"/>
    </source>
</evidence>
<dbReference type="Gene3D" id="3.90.830.10">
    <property type="entry name" value="Syntaxin Binding Protein 1, Chain A, domain 2"/>
    <property type="match status" value="1"/>
</dbReference>
<keyword evidence="3" id="KW-0812">Transmembrane</keyword>
<keyword evidence="3" id="KW-0472">Membrane</keyword>
<evidence type="ECO:0000256" key="3">
    <source>
        <dbReference type="SAM" id="Phobius"/>
    </source>
</evidence>
<accession>A0A1M2VWQ0</accession>
<evidence type="ECO:0000313" key="4">
    <source>
        <dbReference type="EMBL" id="OJT12039.1"/>
    </source>
</evidence>
<reference evidence="4 5" key="1">
    <citation type="submission" date="2016-10" db="EMBL/GenBank/DDBJ databases">
        <title>Genome sequence of the basidiomycete white-rot fungus Trametes pubescens.</title>
        <authorList>
            <person name="Makela M.R."/>
            <person name="Granchi Z."/>
            <person name="Peng M."/>
            <person name="De Vries R.P."/>
            <person name="Grigoriev I."/>
            <person name="Riley R."/>
            <person name="Hilden K."/>
        </authorList>
    </citation>
    <scope>NUCLEOTIDE SEQUENCE [LARGE SCALE GENOMIC DNA]</scope>
    <source>
        <strain evidence="4 5">FBCC735</strain>
    </source>
</reference>
<dbReference type="Gene3D" id="3.40.50.2060">
    <property type="match status" value="1"/>
</dbReference>
<evidence type="ECO:0000256" key="2">
    <source>
        <dbReference type="SAM" id="MobiDB-lite"/>
    </source>
</evidence>
<dbReference type="GO" id="GO:0016192">
    <property type="term" value="P:vesicle-mediated transport"/>
    <property type="evidence" value="ECO:0007669"/>
    <property type="project" value="InterPro"/>
</dbReference>
<dbReference type="OMA" id="EFHIFFV"/>
<dbReference type="STRING" id="154538.A0A1M2VWQ0"/>
<dbReference type="InterPro" id="IPR036045">
    <property type="entry name" value="Sec1-like_sf"/>
</dbReference>
<keyword evidence="5" id="KW-1185">Reference proteome</keyword>
<gene>
    <name evidence="4" type="ORF">TRAPUB_11412</name>
</gene>